<organism evidence="2 3">
    <name type="scientific">Leucocoprinus leucothites</name>
    <dbReference type="NCBI Taxonomy" id="201217"/>
    <lineage>
        <taxon>Eukaryota</taxon>
        <taxon>Fungi</taxon>
        <taxon>Dikarya</taxon>
        <taxon>Basidiomycota</taxon>
        <taxon>Agaricomycotina</taxon>
        <taxon>Agaricomycetes</taxon>
        <taxon>Agaricomycetidae</taxon>
        <taxon>Agaricales</taxon>
        <taxon>Agaricineae</taxon>
        <taxon>Agaricaceae</taxon>
        <taxon>Leucocoprinus</taxon>
    </lineage>
</organism>
<dbReference type="EMBL" id="JAACJO010000014">
    <property type="protein sequence ID" value="KAF5350482.1"/>
    <property type="molecule type" value="Genomic_DNA"/>
</dbReference>
<evidence type="ECO:0000313" key="3">
    <source>
        <dbReference type="Proteomes" id="UP000559027"/>
    </source>
</evidence>
<feature type="region of interest" description="Disordered" evidence="1">
    <location>
        <begin position="1"/>
        <end position="42"/>
    </location>
</feature>
<feature type="compositionally biased region" description="Polar residues" evidence="1">
    <location>
        <begin position="1"/>
        <end position="13"/>
    </location>
</feature>
<feature type="compositionally biased region" description="Low complexity" evidence="1">
    <location>
        <begin position="19"/>
        <end position="35"/>
    </location>
</feature>
<sequence length="224" mass="24525">MNMDTLPSCSPSPTKHDNASAPISANSAAPRPSSAQEVNEAVHAEPGSLRLATFEETRALVKSLTPNWEADISFTTEEKKAPAPNIQSVNGQNDASIAREQVPNSTLESVPAACSCEMSTQIPSWLKDAMCNLRDGYPDDKFEIVPRKKTSGPPGWRMKCSDCPGKLYHTGPGESLSNFKIHLRNRQHRRRVKERVDAEATAVAPTPELDDNFAMLTLSIRARL</sequence>
<dbReference type="Proteomes" id="UP000559027">
    <property type="component" value="Unassembled WGS sequence"/>
</dbReference>
<comment type="caution">
    <text evidence="2">The sequence shown here is derived from an EMBL/GenBank/DDBJ whole genome shotgun (WGS) entry which is preliminary data.</text>
</comment>
<gene>
    <name evidence="2" type="ORF">D9756_008684</name>
</gene>
<dbReference type="AlphaFoldDB" id="A0A8H5D1K0"/>
<dbReference type="OrthoDB" id="515064at2759"/>
<keyword evidence="3" id="KW-1185">Reference proteome</keyword>
<reference evidence="2 3" key="1">
    <citation type="journal article" date="2020" name="ISME J.">
        <title>Uncovering the hidden diversity of litter-decomposition mechanisms in mushroom-forming fungi.</title>
        <authorList>
            <person name="Floudas D."/>
            <person name="Bentzer J."/>
            <person name="Ahren D."/>
            <person name="Johansson T."/>
            <person name="Persson P."/>
            <person name="Tunlid A."/>
        </authorList>
    </citation>
    <scope>NUCLEOTIDE SEQUENCE [LARGE SCALE GENOMIC DNA]</scope>
    <source>
        <strain evidence="2 3">CBS 146.42</strain>
    </source>
</reference>
<name>A0A8H5D1K0_9AGAR</name>
<accession>A0A8H5D1K0</accession>
<evidence type="ECO:0000313" key="2">
    <source>
        <dbReference type="EMBL" id="KAF5350482.1"/>
    </source>
</evidence>
<proteinExistence type="predicted"/>
<evidence type="ECO:0000256" key="1">
    <source>
        <dbReference type="SAM" id="MobiDB-lite"/>
    </source>
</evidence>
<protein>
    <submittedName>
        <fullName evidence="2">Uncharacterized protein</fullName>
    </submittedName>
</protein>